<dbReference type="RefSeq" id="WP_004142364.1">
    <property type="nucleotide sequence ID" value="NZ_GG694027.1"/>
</dbReference>
<gene>
    <name evidence="2" type="primary">gpw2</name>
    <name evidence="2" type="ORF">HMPREF0198_2137</name>
</gene>
<dbReference type="Gene3D" id="3.10.450.40">
    <property type="match status" value="1"/>
</dbReference>
<comment type="caution">
    <text evidence="2">The sequence shown here is derived from an EMBL/GenBank/DDBJ whole genome shotgun (WGS) entry which is preliminary data.</text>
</comment>
<sequence>MTTGNGAYATGGMRRDNGRNTAHKLEHIRQSLADIFTTPIGSRIQRREYGSHLFDLIDAPMNPANRLRLAAALVDAASRWEPRVVLETAVIDITMDGKTEISYTARTLDDAELRGQATLRH</sequence>
<reference evidence="2 3" key="1">
    <citation type="submission" date="2009-08" db="EMBL/GenBank/DDBJ databases">
        <authorList>
            <person name="Qin X."/>
            <person name="Bachman B."/>
            <person name="Battles P."/>
            <person name="Bell A."/>
            <person name="Bess C."/>
            <person name="Bickham C."/>
            <person name="Chaboub L."/>
            <person name="Chen D."/>
            <person name="Coyle M."/>
            <person name="Deiros D.R."/>
            <person name="Dinh H."/>
            <person name="Forbes L."/>
            <person name="Fowler G."/>
            <person name="Francisco L."/>
            <person name="Fu Q."/>
            <person name="Gubbala S."/>
            <person name="Hale W."/>
            <person name="Han Y."/>
            <person name="Hemphill L."/>
            <person name="Highlander S.K."/>
            <person name="Hirani K."/>
            <person name="Hogues M."/>
            <person name="Jackson L."/>
            <person name="Jakkamsetti A."/>
            <person name="Javaid M."/>
            <person name="Jiang H."/>
            <person name="Korchina V."/>
            <person name="Kovar C."/>
            <person name="Lara F."/>
            <person name="Lee S."/>
            <person name="Mata R."/>
            <person name="Mathew T."/>
            <person name="Moen C."/>
            <person name="Morales K."/>
            <person name="Munidasa M."/>
            <person name="Nazareth L."/>
            <person name="Ngo R."/>
            <person name="Nguyen L."/>
            <person name="Okwuonu G."/>
            <person name="Ongeri F."/>
            <person name="Patil S."/>
            <person name="Petrosino J."/>
            <person name="Pham C."/>
            <person name="Pham P."/>
            <person name="Pu L.-L."/>
            <person name="Puazo M."/>
            <person name="Raj R."/>
            <person name="Reid J."/>
            <person name="Rouhana J."/>
            <person name="Saada N."/>
            <person name="Shang Y."/>
            <person name="Simmons D."/>
            <person name="Thornton R."/>
            <person name="Warren J."/>
            <person name="Weissenberger G."/>
            <person name="Zhang J."/>
            <person name="Zhang L."/>
            <person name="Zhou C."/>
            <person name="Zhu D."/>
            <person name="Muzny D."/>
            <person name="Worley K."/>
            <person name="Gibbs R."/>
        </authorList>
    </citation>
    <scope>NUCLEOTIDE SEQUENCE [LARGE SCALE GENOMIC DNA]</scope>
    <source>
        <strain evidence="3">ATCC 15826 / DSM 8339 / NCTC 10426 / 6573</strain>
    </source>
</reference>
<dbReference type="InterPro" id="IPR007048">
    <property type="entry name" value="IraD/Gp25-like"/>
</dbReference>
<organism evidence="2 3">
    <name type="scientific">Cardiobacterium hominis (strain ATCC 15826 / DSM 8339 / NCTC 10426 / 6573)</name>
    <dbReference type="NCBI Taxonomy" id="638300"/>
    <lineage>
        <taxon>Bacteria</taxon>
        <taxon>Pseudomonadati</taxon>
        <taxon>Pseudomonadota</taxon>
        <taxon>Gammaproteobacteria</taxon>
        <taxon>Cardiobacteriales</taxon>
        <taxon>Cardiobacteriaceae</taxon>
        <taxon>Cardiobacterium</taxon>
    </lineage>
</organism>
<proteinExistence type="predicted"/>
<evidence type="ECO:0000259" key="1">
    <source>
        <dbReference type="Pfam" id="PF04965"/>
    </source>
</evidence>
<evidence type="ECO:0000313" key="3">
    <source>
        <dbReference type="Proteomes" id="UP000004870"/>
    </source>
</evidence>
<evidence type="ECO:0000313" key="2">
    <source>
        <dbReference type="EMBL" id="EEV87743.1"/>
    </source>
</evidence>
<dbReference type="HOGENOM" id="CLU_133204_1_2_6"/>
<dbReference type="GeneID" id="84789976"/>
<feature type="domain" description="IraD/Gp25-like" evidence="1">
    <location>
        <begin position="25"/>
        <end position="91"/>
    </location>
</feature>
<keyword evidence="3" id="KW-1185">Reference proteome</keyword>
<dbReference type="EMBL" id="ACKY01000114">
    <property type="protein sequence ID" value="EEV87743.1"/>
    <property type="molecule type" value="Genomic_DNA"/>
</dbReference>
<dbReference type="Proteomes" id="UP000004870">
    <property type="component" value="Unassembled WGS sequence"/>
</dbReference>
<dbReference type="AlphaFoldDB" id="C8NCA9"/>
<accession>C8NCA9</accession>
<dbReference type="Pfam" id="PF04965">
    <property type="entry name" value="GPW_gp25"/>
    <property type="match status" value="1"/>
</dbReference>
<dbReference type="OrthoDB" id="9802846at2"/>
<protein>
    <submittedName>
        <fullName evidence="2">Putative lysozyme</fullName>
    </submittedName>
</protein>
<name>C8NCA9_CARH6</name>
<dbReference type="SUPFAM" id="SSF160719">
    <property type="entry name" value="gpW/gp25-like"/>
    <property type="match status" value="1"/>
</dbReference>